<dbReference type="InterPro" id="IPR038287">
    <property type="entry name" value="Cse2_sf"/>
</dbReference>
<gene>
    <name evidence="1" type="primary">casB</name>
    <name evidence="1" type="ORF">HHO37_06205</name>
</gene>
<dbReference type="AlphaFoldDB" id="A0A7X9LDJ0"/>
<dbReference type="Gene3D" id="1.10.520.40">
    <property type="entry name" value="CRISPR-associated protein Cse2"/>
    <property type="match status" value="1"/>
</dbReference>
<accession>A0A7X9LDJ0</accession>
<comment type="caution">
    <text evidence="1">The sequence shown here is derived from an EMBL/GenBank/DDBJ whole genome shotgun (WGS) entry which is preliminary data.</text>
</comment>
<dbReference type="InterPro" id="IPR013382">
    <property type="entry name" value="CRISPR-assoc_prot_Cse2"/>
</dbReference>
<dbReference type="Pfam" id="PF09485">
    <property type="entry name" value="CRISPR_Cse2"/>
    <property type="match status" value="1"/>
</dbReference>
<protein>
    <submittedName>
        <fullName evidence="1">Type I-E CRISPR-associated protein Cse2/CasB</fullName>
    </submittedName>
</protein>
<dbReference type="EMBL" id="JABASA010000010">
    <property type="protein sequence ID" value="NMD49266.1"/>
    <property type="molecule type" value="Genomic_DNA"/>
</dbReference>
<dbReference type="RefSeq" id="WP_193523573.1">
    <property type="nucleotide sequence ID" value="NZ_JABASA010000010.1"/>
</dbReference>
<reference evidence="1 2" key="1">
    <citation type="submission" date="2020-04" db="EMBL/GenBank/DDBJ databases">
        <title>MicrobeNet Type strains.</title>
        <authorList>
            <person name="Nicholson A.C."/>
        </authorList>
    </citation>
    <scope>NUCLEOTIDE SEQUENCE [LARGE SCALE GENOMIC DNA]</scope>
    <source>
        <strain evidence="1 2">DSM 22768</strain>
    </source>
</reference>
<organism evidence="1 2">
    <name type="scientific">Streptococcus ratti</name>
    <dbReference type="NCBI Taxonomy" id="1341"/>
    <lineage>
        <taxon>Bacteria</taxon>
        <taxon>Bacillati</taxon>
        <taxon>Bacillota</taxon>
        <taxon>Bacilli</taxon>
        <taxon>Lactobacillales</taxon>
        <taxon>Streptococcaceae</taxon>
        <taxon>Streptococcus</taxon>
    </lineage>
</organism>
<dbReference type="NCBIfam" id="TIGR02548">
    <property type="entry name" value="casB_cse2"/>
    <property type="match status" value="1"/>
</dbReference>
<name>A0A7X9LDJ0_STRRT</name>
<dbReference type="Proteomes" id="UP000532121">
    <property type="component" value="Unassembled WGS sequence"/>
</dbReference>
<evidence type="ECO:0000313" key="1">
    <source>
        <dbReference type="EMBL" id="NMD49266.1"/>
    </source>
</evidence>
<evidence type="ECO:0000313" key="2">
    <source>
        <dbReference type="Proteomes" id="UP000532121"/>
    </source>
</evidence>
<proteinExistence type="predicted"/>
<sequence length="202" mass="23740">MLEESDVTVYSVTKKIVLKLANQLENQFDTSVGIAMLARLRHSVGKPIDEAKEVWPILFENLPEKFLSQFDEASYEEIAILTAIQLYALYQQGRSQSVFDKNAEKYQNIGYSLKNLRKREDTIAVDRRFNTMITASTFDELNYHLRHLVILLKSKSPETKIDFARLSDDLYWFLQNDSEAVRLKWARQYYKRSIKEEEKNDN</sequence>
<dbReference type="CDD" id="cd09731">
    <property type="entry name" value="Cse2_I-E"/>
    <property type="match status" value="1"/>
</dbReference>